<name>A0ABQ4EUW6_9ACTN</name>
<protein>
    <submittedName>
        <fullName evidence="3">PadR family transcriptional regulator</fullName>
    </submittedName>
</protein>
<comment type="caution">
    <text evidence="3">The sequence shown here is derived from an EMBL/GenBank/DDBJ whole genome shotgun (WGS) entry which is preliminary data.</text>
</comment>
<dbReference type="Proteomes" id="UP000621500">
    <property type="component" value="Unassembled WGS sequence"/>
</dbReference>
<dbReference type="InterPro" id="IPR005149">
    <property type="entry name" value="Tscrpt_reg_PadR_N"/>
</dbReference>
<evidence type="ECO:0000256" key="1">
    <source>
        <dbReference type="SAM" id="MobiDB-lite"/>
    </source>
</evidence>
<dbReference type="Gene3D" id="1.10.10.10">
    <property type="entry name" value="Winged helix-like DNA-binding domain superfamily/Winged helix DNA-binding domain"/>
    <property type="match status" value="1"/>
</dbReference>
<dbReference type="PANTHER" id="PTHR43252">
    <property type="entry name" value="TRANSCRIPTIONAL REGULATOR YQJI"/>
    <property type="match status" value="1"/>
</dbReference>
<evidence type="ECO:0000313" key="3">
    <source>
        <dbReference type="EMBL" id="GIG98459.1"/>
    </source>
</evidence>
<sequence>MSIGQTFLGLLEASPRHGYELKRVYDERFGQGRPLHYGQVYSTLARLLKSGLVSVDGVEPGAGPERKRYAITEAGVTDVRRWLAQPEKPDAYLQNTLYAKVVLGLLTGRDAADILDVQRAEHLRLMRTLTRRKADGDLADQLICDFALFHLEADLRWLELTAARLDQLATTLASTTPAPQAGPAAAQAGPAAPQGGPPAAQAGTAARRGGSTGREVSA</sequence>
<dbReference type="InterPro" id="IPR036388">
    <property type="entry name" value="WH-like_DNA-bd_sf"/>
</dbReference>
<feature type="region of interest" description="Disordered" evidence="1">
    <location>
        <begin position="176"/>
        <end position="218"/>
    </location>
</feature>
<accession>A0ABQ4EUW6</accession>
<reference evidence="3 4" key="1">
    <citation type="submission" date="2021-01" db="EMBL/GenBank/DDBJ databases">
        <title>Whole genome shotgun sequence of Plantactinospora mayteni NBRC 109088.</title>
        <authorList>
            <person name="Komaki H."/>
            <person name="Tamura T."/>
        </authorList>
    </citation>
    <scope>NUCLEOTIDE SEQUENCE [LARGE SCALE GENOMIC DNA]</scope>
    <source>
        <strain evidence="3 4">NBRC 109088</strain>
    </source>
</reference>
<keyword evidence="4" id="KW-1185">Reference proteome</keyword>
<gene>
    <name evidence="3" type="ORF">Pma05_50320</name>
</gene>
<dbReference type="SUPFAM" id="SSF46785">
    <property type="entry name" value="Winged helix' DNA-binding domain"/>
    <property type="match status" value="1"/>
</dbReference>
<evidence type="ECO:0000259" key="2">
    <source>
        <dbReference type="Pfam" id="PF03551"/>
    </source>
</evidence>
<proteinExistence type="predicted"/>
<dbReference type="EMBL" id="BONX01000035">
    <property type="protein sequence ID" value="GIG98459.1"/>
    <property type="molecule type" value="Genomic_DNA"/>
</dbReference>
<dbReference type="PANTHER" id="PTHR43252:SF6">
    <property type="entry name" value="NEGATIVE TRANSCRIPTION REGULATOR PADR"/>
    <property type="match status" value="1"/>
</dbReference>
<evidence type="ECO:0000313" key="4">
    <source>
        <dbReference type="Proteomes" id="UP000621500"/>
    </source>
</evidence>
<dbReference type="InterPro" id="IPR036390">
    <property type="entry name" value="WH_DNA-bd_sf"/>
</dbReference>
<feature type="domain" description="Transcription regulator PadR N-terminal" evidence="2">
    <location>
        <begin position="8"/>
        <end position="77"/>
    </location>
</feature>
<feature type="compositionally biased region" description="Low complexity" evidence="1">
    <location>
        <begin position="176"/>
        <end position="209"/>
    </location>
</feature>
<dbReference type="Pfam" id="PF03551">
    <property type="entry name" value="PadR"/>
    <property type="match status" value="1"/>
</dbReference>
<organism evidence="3 4">
    <name type="scientific">Plantactinospora mayteni</name>
    <dbReference type="NCBI Taxonomy" id="566021"/>
    <lineage>
        <taxon>Bacteria</taxon>
        <taxon>Bacillati</taxon>
        <taxon>Actinomycetota</taxon>
        <taxon>Actinomycetes</taxon>
        <taxon>Micromonosporales</taxon>
        <taxon>Micromonosporaceae</taxon>
        <taxon>Plantactinospora</taxon>
    </lineage>
</organism>